<dbReference type="InterPro" id="IPR053151">
    <property type="entry name" value="RNase_H-like"/>
</dbReference>
<dbReference type="Gene3D" id="3.30.420.10">
    <property type="entry name" value="Ribonuclease H-like superfamily/Ribonuclease H"/>
    <property type="match status" value="1"/>
</dbReference>
<keyword evidence="3" id="KW-1185">Reference proteome</keyword>
<dbReference type="Proteomes" id="UP000827721">
    <property type="component" value="Unassembled WGS sequence"/>
</dbReference>
<evidence type="ECO:0000313" key="3">
    <source>
        <dbReference type="Proteomes" id="UP000827721"/>
    </source>
</evidence>
<feature type="domain" description="RNase H type-1" evidence="1">
    <location>
        <begin position="54"/>
        <end position="140"/>
    </location>
</feature>
<comment type="caution">
    <text evidence="2">The sequence shown here is derived from an EMBL/GenBank/DDBJ whole genome shotgun (WGS) entry which is preliminary data.</text>
</comment>
<dbReference type="SUPFAM" id="SSF53098">
    <property type="entry name" value="Ribonuclease H-like"/>
    <property type="match status" value="1"/>
</dbReference>
<evidence type="ECO:0000313" key="2">
    <source>
        <dbReference type="EMBL" id="KAH7553973.1"/>
    </source>
</evidence>
<evidence type="ECO:0000259" key="1">
    <source>
        <dbReference type="PROSITE" id="PS50879"/>
    </source>
</evidence>
<dbReference type="InterPro" id="IPR036397">
    <property type="entry name" value="RNaseH_sf"/>
</dbReference>
<reference evidence="2 3" key="1">
    <citation type="submission" date="2021-02" db="EMBL/GenBank/DDBJ databases">
        <title>Plant Genome Project.</title>
        <authorList>
            <person name="Zhang R.-G."/>
        </authorList>
    </citation>
    <scope>NUCLEOTIDE SEQUENCE [LARGE SCALE GENOMIC DNA]</scope>
    <source>
        <tissue evidence="2">Leaves</tissue>
    </source>
</reference>
<gene>
    <name evidence="2" type="ORF">JRO89_XS12G0087900</name>
</gene>
<dbReference type="InterPro" id="IPR002156">
    <property type="entry name" value="RNaseH_domain"/>
</dbReference>
<dbReference type="InterPro" id="IPR012337">
    <property type="entry name" value="RNaseH-like_sf"/>
</dbReference>
<name>A0ABQ8HBV8_9ROSI</name>
<protein>
    <recommendedName>
        <fullName evidence="1">RNase H type-1 domain-containing protein</fullName>
    </recommendedName>
</protein>
<dbReference type="EMBL" id="JAFEMO010000012">
    <property type="protein sequence ID" value="KAH7553973.1"/>
    <property type="molecule type" value="Genomic_DNA"/>
</dbReference>
<dbReference type="PANTHER" id="PTHR47723:SF19">
    <property type="entry name" value="POLYNUCLEOTIDYL TRANSFERASE, RIBONUCLEASE H-LIKE SUPERFAMILY PROTEIN"/>
    <property type="match status" value="1"/>
</dbReference>
<dbReference type="PROSITE" id="PS50879">
    <property type="entry name" value="RNASE_H_1"/>
    <property type="match status" value="1"/>
</dbReference>
<dbReference type="Pfam" id="PF13456">
    <property type="entry name" value="RVT_3"/>
    <property type="match status" value="1"/>
</dbReference>
<organism evidence="2 3">
    <name type="scientific">Xanthoceras sorbifolium</name>
    <dbReference type="NCBI Taxonomy" id="99658"/>
    <lineage>
        <taxon>Eukaryota</taxon>
        <taxon>Viridiplantae</taxon>
        <taxon>Streptophyta</taxon>
        <taxon>Embryophyta</taxon>
        <taxon>Tracheophyta</taxon>
        <taxon>Spermatophyta</taxon>
        <taxon>Magnoliopsida</taxon>
        <taxon>eudicotyledons</taxon>
        <taxon>Gunneridae</taxon>
        <taxon>Pentapetalae</taxon>
        <taxon>rosids</taxon>
        <taxon>malvids</taxon>
        <taxon>Sapindales</taxon>
        <taxon>Sapindaceae</taxon>
        <taxon>Xanthoceroideae</taxon>
        <taxon>Xanthoceras</taxon>
    </lineage>
</organism>
<dbReference type="PANTHER" id="PTHR47723">
    <property type="entry name" value="OS05G0353850 PROTEIN"/>
    <property type="match status" value="1"/>
</dbReference>
<accession>A0ABQ8HBV8</accession>
<proteinExistence type="predicted"/>
<sequence>MAYYGGDYYDQGRKRKEPASSGGNFYYKASPPKRFKEEAVHQNTHFECGLIFTGKGSCILKFDGCCKGNPGKGGAGAVLRSANGDFVLRLCEGVGDTKSNAAEYRAVILGLKHALEHGFTHIRVLGDYDFLQAGLFCISI</sequence>